<dbReference type="InterPro" id="IPR012349">
    <property type="entry name" value="Split_barrel_FMN-bd"/>
</dbReference>
<dbReference type="EMBL" id="BMZO01000005">
    <property type="protein sequence ID" value="GHC71289.1"/>
    <property type="molecule type" value="Genomic_DNA"/>
</dbReference>
<protein>
    <recommendedName>
        <fullName evidence="1">Pyridoxamine 5'-phosphate oxidase N-terminal domain-containing protein</fullName>
    </recommendedName>
</protein>
<comment type="caution">
    <text evidence="2">The sequence shown here is derived from an EMBL/GenBank/DDBJ whole genome shotgun (WGS) entry which is preliminary data.</text>
</comment>
<name>A0A8J3DIS3_9HYPH</name>
<proteinExistence type="predicted"/>
<evidence type="ECO:0000259" key="1">
    <source>
        <dbReference type="Pfam" id="PF01243"/>
    </source>
</evidence>
<keyword evidence="3" id="KW-1185">Reference proteome</keyword>
<dbReference type="AlphaFoldDB" id="A0A8J3DIS3"/>
<dbReference type="Pfam" id="PF01243">
    <property type="entry name" value="PNPOx_N"/>
    <property type="match status" value="1"/>
</dbReference>
<evidence type="ECO:0000313" key="3">
    <source>
        <dbReference type="Proteomes" id="UP000641137"/>
    </source>
</evidence>
<feature type="domain" description="Pyridoxamine 5'-phosphate oxidase N-terminal" evidence="1">
    <location>
        <begin position="25"/>
        <end position="145"/>
    </location>
</feature>
<reference evidence="2" key="1">
    <citation type="journal article" date="2014" name="Int. J. Syst. Evol. Microbiol.">
        <title>Complete genome sequence of Corynebacterium casei LMG S-19264T (=DSM 44701T), isolated from a smear-ripened cheese.</title>
        <authorList>
            <consortium name="US DOE Joint Genome Institute (JGI-PGF)"/>
            <person name="Walter F."/>
            <person name="Albersmeier A."/>
            <person name="Kalinowski J."/>
            <person name="Ruckert C."/>
        </authorList>
    </citation>
    <scope>NUCLEOTIDE SEQUENCE</scope>
    <source>
        <strain evidence="2">KCTC 42097</strain>
    </source>
</reference>
<dbReference type="Proteomes" id="UP000641137">
    <property type="component" value="Unassembled WGS sequence"/>
</dbReference>
<dbReference type="Gene3D" id="2.30.110.10">
    <property type="entry name" value="Electron Transport, Fmn-binding Protein, Chain A"/>
    <property type="match status" value="1"/>
</dbReference>
<dbReference type="SUPFAM" id="SSF50475">
    <property type="entry name" value="FMN-binding split barrel"/>
    <property type="match status" value="1"/>
</dbReference>
<organism evidence="2 3">
    <name type="scientific">Limoniibacter endophyticus</name>
    <dbReference type="NCBI Taxonomy" id="1565040"/>
    <lineage>
        <taxon>Bacteria</taxon>
        <taxon>Pseudomonadati</taxon>
        <taxon>Pseudomonadota</taxon>
        <taxon>Alphaproteobacteria</taxon>
        <taxon>Hyphomicrobiales</taxon>
        <taxon>Bartonellaceae</taxon>
        <taxon>Limoniibacter</taxon>
    </lineage>
</organism>
<dbReference type="InterPro" id="IPR011576">
    <property type="entry name" value="Pyridox_Oxase_N"/>
</dbReference>
<gene>
    <name evidence="2" type="ORF">GCM10010136_18350</name>
</gene>
<reference evidence="2" key="2">
    <citation type="submission" date="2020-09" db="EMBL/GenBank/DDBJ databases">
        <authorList>
            <person name="Sun Q."/>
            <person name="Kim S."/>
        </authorList>
    </citation>
    <scope>NUCLEOTIDE SEQUENCE</scope>
    <source>
        <strain evidence="2">KCTC 42097</strain>
    </source>
</reference>
<dbReference type="RefSeq" id="WP_189489682.1">
    <property type="nucleotide sequence ID" value="NZ_BMZO01000005.1"/>
</dbReference>
<evidence type="ECO:0000313" key="2">
    <source>
        <dbReference type="EMBL" id="GHC71289.1"/>
    </source>
</evidence>
<sequence>MKAITPRSIEINPEAARPIDAIKVAKDLLFSAKVAALATLDPSGFPYSTVTNLLIDAEAMPVLFMARLSLHARNIEADPRVSITVADYASDVMVTPRLTLSGHVELISGPDLASFKDAYAERFPKSKLYLQLPDALLYRLYIEAVQLNGGPARNANKITPQDLRS</sequence>
<accession>A0A8J3DIS3</accession>